<dbReference type="Gene3D" id="3.30.565.10">
    <property type="entry name" value="Histidine kinase-like ATPase, C-terminal domain"/>
    <property type="match status" value="1"/>
</dbReference>
<evidence type="ECO:0000256" key="1">
    <source>
        <dbReference type="ARBA" id="ARBA00000085"/>
    </source>
</evidence>
<evidence type="ECO:0000256" key="7">
    <source>
        <dbReference type="ARBA" id="ARBA00022741"/>
    </source>
</evidence>
<dbReference type="SMART" id="SM00387">
    <property type="entry name" value="HATPase_c"/>
    <property type="match status" value="1"/>
</dbReference>
<evidence type="ECO:0000256" key="2">
    <source>
        <dbReference type="ARBA" id="ARBA00004651"/>
    </source>
</evidence>
<dbReference type="InterPro" id="IPR050351">
    <property type="entry name" value="BphY/WalK/GraS-like"/>
</dbReference>
<dbReference type="GO" id="GO:0004721">
    <property type="term" value="F:phosphoprotein phosphatase activity"/>
    <property type="evidence" value="ECO:0007669"/>
    <property type="project" value="TreeGrafter"/>
</dbReference>
<dbReference type="FunFam" id="3.30.565.10:FF:000057">
    <property type="entry name" value="Sensor histidine kinase"/>
    <property type="match status" value="1"/>
</dbReference>
<evidence type="ECO:0000313" key="16">
    <source>
        <dbReference type="Proteomes" id="UP000234748"/>
    </source>
</evidence>
<evidence type="ECO:0000256" key="9">
    <source>
        <dbReference type="ARBA" id="ARBA00022840"/>
    </source>
</evidence>
<dbReference type="PANTHER" id="PTHR45453">
    <property type="entry name" value="PHOSPHATE REGULON SENSOR PROTEIN PHOR"/>
    <property type="match status" value="1"/>
</dbReference>
<organism evidence="15 16">
    <name type="scientific">Peribacillus deserti</name>
    <dbReference type="NCBI Taxonomy" id="673318"/>
    <lineage>
        <taxon>Bacteria</taxon>
        <taxon>Bacillati</taxon>
        <taxon>Bacillota</taxon>
        <taxon>Bacilli</taxon>
        <taxon>Bacillales</taxon>
        <taxon>Bacillaceae</taxon>
        <taxon>Peribacillus</taxon>
    </lineage>
</organism>
<dbReference type="EC" id="2.7.13.3" evidence="3"/>
<evidence type="ECO:0000256" key="13">
    <source>
        <dbReference type="SAM" id="Phobius"/>
    </source>
</evidence>
<dbReference type="GO" id="GO:0005524">
    <property type="term" value="F:ATP binding"/>
    <property type="evidence" value="ECO:0007669"/>
    <property type="project" value="UniProtKB-KW"/>
</dbReference>
<feature type="domain" description="Histidine kinase" evidence="14">
    <location>
        <begin position="135"/>
        <end position="352"/>
    </location>
</feature>
<evidence type="ECO:0000256" key="8">
    <source>
        <dbReference type="ARBA" id="ARBA00022777"/>
    </source>
</evidence>
<evidence type="ECO:0000256" key="10">
    <source>
        <dbReference type="ARBA" id="ARBA00022989"/>
    </source>
</evidence>
<dbReference type="GO" id="GO:0005886">
    <property type="term" value="C:plasma membrane"/>
    <property type="evidence" value="ECO:0007669"/>
    <property type="project" value="UniProtKB-SubCell"/>
</dbReference>
<gene>
    <name evidence="15" type="ORF">CUU66_09960</name>
</gene>
<dbReference type="InterPro" id="IPR036890">
    <property type="entry name" value="HATPase_C_sf"/>
</dbReference>
<keyword evidence="5" id="KW-0808">Transferase</keyword>
<evidence type="ECO:0000256" key="3">
    <source>
        <dbReference type="ARBA" id="ARBA00012438"/>
    </source>
</evidence>
<dbReference type="InterPro" id="IPR004358">
    <property type="entry name" value="Sig_transdc_His_kin-like_C"/>
</dbReference>
<dbReference type="InterPro" id="IPR003594">
    <property type="entry name" value="HATPase_dom"/>
</dbReference>
<dbReference type="Proteomes" id="UP000234748">
    <property type="component" value="Unassembled WGS sequence"/>
</dbReference>
<evidence type="ECO:0000256" key="5">
    <source>
        <dbReference type="ARBA" id="ARBA00022679"/>
    </source>
</evidence>
<keyword evidence="12 13" id="KW-0472">Membrane</keyword>
<keyword evidence="8 15" id="KW-0418">Kinase</keyword>
<keyword evidence="4" id="KW-1003">Cell membrane</keyword>
<keyword evidence="16" id="KW-1185">Reference proteome</keyword>
<keyword evidence="11" id="KW-0902">Two-component regulatory system</keyword>
<dbReference type="OrthoDB" id="9780487at2"/>
<dbReference type="InterPro" id="IPR005467">
    <property type="entry name" value="His_kinase_dom"/>
</dbReference>
<dbReference type="PANTHER" id="PTHR45453:SF2">
    <property type="entry name" value="HISTIDINE KINASE"/>
    <property type="match status" value="1"/>
</dbReference>
<name>A0A2N5M6N6_9BACI</name>
<feature type="transmembrane region" description="Helical" evidence="13">
    <location>
        <begin position="15"/>
        <end position="36"/>
    </location>
</feature>
<dbReference type="GO" id="GO:0000155">
    <property type="term" value="F:phosphorelay sensor kinase activity"/>
    <property type="evidence" value="ECO:0007669"/>
    <property type="project" value="TreeGrafter"/>
</dbReference>
<evidence type="ECO:0000259" key="14">
    <source>
        <dbReference type="PROSITE" id="PS50109"/>
    </source>
</evidence>
<dbReference type="Pfam" id="PF02518">
    <property type="entry name" value="HATPase_c"/>
    <property type="match status" value="1"/>
</dbReference>
<evidence type="ECO:0000256" key="12">
    <source>
        <dbReference type="ARBA" id="ARBA00023136"/>
    </source>
</evidence>
<dbReference type="AlphaFoldDB" id="A0A2N5M6N6"/>
<proteinExistence type="predicted"/>
<evidence type="ECO:0000256" key="4">
    <source>
        <dbReference type="ARBA" id="ARBA00022475"/>
    </source>
</evidence>
<protein>
    <recommendedName>
        <fullName evidence="3">histidine kinase</fullName>
        <ecNumber evidence="3">2.7.13.3</ecNumber>
    </recommendedName>
</protein>
<evidence type="ECO:0000256" key="11">
    <source>
        <dbReference type="ARBA" id="ARBA00023012"/>
    </source>
</evidence>
<comment type="caution">
    <text evidence="15">The sequence shown here is derived from an EMBL/GenBank/DDBJ whole genome shotgun (WGS) entry which is preliminary data.</text>
</comment>
<keyword evidence="6 13" id="KW-0812">Transmembrane</keyword>
<keyword evidence="10 13" id="KW-1133">Transmembrane helix</keyword>
<dbReference type="PRINTS" id="PR00344">
    <property type="entry name" value="BCTRLSENSOR"/>
</dbReference>
<dbReference type="PROSITE" id="PS50109">
    <property type="entry name" value="HIS_KIN"/>
    <property type="match status" value="1"/>
</dbReference>
<dbReference type="EMBL" id="PGUY01000030">
    <property type="protein sequence ID" value="PLT29992.1"/>
    <property type="molecule type" value="Genomic_DNA"/>
</dbReference>
<feature type="transmembrane region" description="Helical" evidence="13">
    <location>
        <begin position="48"/>
        <end position="69"/>
    </location>
</feature>
<evidence type="ECO:0000313" key="15">
    <source>
        <dbReference type="EMBL" id="PLT29992.1"/>
    </source>
</evidence>
<accession>A0A2N5M6N6</accession>
<dbReference type="SUPFAM" id="SSF55874">
    <property type="entry name" value="ATPase domain of HSP90 chaperone/DNA topoisomerase II/histidine kinase"/>
    <property type="match status" value="1"/>
</dbReference>
<comment type="subcellular location">
    <subcellularLocation>
        <location evidence="2">Cell membrane</location>
        <topology evidence="2">Multi-pass membrane protein</topology>
    </subcellularLocation>
</comment>
<keyword evidence="7" id="KW-0547">Nucleotide-binding</keyword>
<keyword evidence="9" id="KW-0067">ATP-binding</keyword>
<sequence>MESLMGMKNYLMDRFLFISAYWFQVLIVLVIIQLDFLHSHHSLRKENVAYILFLCLFIFTICILIDYTIKKKFFIKAEKFLENSNKQEHTVILEDAGTREQREFLRILQKVQSTYLTSLRKNEKKQQEYLQFMNLWIHQMKTPAFVISLVLDKARKKESAAEDALESIRQENERILQGLDLVLHVARYNEFEKDYKIEYVQLESSVRKMINENKRTFISSAIFPVFEVTAENSVVQTDKKWLEFIINQLLHNAIKYTKLTQKEKKHIIFSISMKAENTILTISDNGIGIPQKDIKRVFDPFFTGENGRVTHEATGMGLFLTKQICDRLGHGVQITSTEGQGTTVTILFGNEHTYFNI</sequence>
<evidence type="ECO:0000256" key="6">
    <source>
        <dbReference type="ARBA" id="ARBA00022692"/>
    </source>
</evidence>
<reference evidence="15 16" key="1">
    <citation type="submission" date="2017-11" db="EMBL/GenBank/DDBJ databases">
        <title>Comparitive Functional Genomics of Dry Heat Resistant strains isolated from the Viking Spacecraft.</title>
        <authorList>
            <person name="Seuylemezian A."/>
            <person name="Cooper K."/>
            <person name="Vaishampayan P."/>
        </authorList>
    </citation>
    <scope>NUCLEOTIDE SEQUENCE [LARGE SCALE GENOMIC DNA]</scope>
    <source>
        <strain evidence="15 16">V1-29</strain>
    </source>
</reference>
<comment type="catalytic activity">
    <reaction evidence="1">
        <text>ATP + protein L-histidine = ADP + protein N-phospho-L-histidine.</text>
        <dbReference type="EC" id="2.7.13.3"/>
    </reaction>
</comment>
<dbReference type="GO" id="GO:0016036">
    <property type="term" value="P:cellular response to phosphate starvation"/>
    <property type="evidence" value="ECO:0007669"/>
    <property type="project" value="TreeGrafter"/>
</dbReference>